<feature type="signal peptide" evidence="2">
    <location>
        <begin position="1"/>
        <end position="20"/>
    </location>
</feature>
<dbReference type="PANTHER" id="PTHR34183:SF8">
    <property type="entry name" value="ENDOLYTIC PEPTIDOGLYCAN TRANSGLYCOSYLASE RLPA-RELATED"/>
    <property type="match status" value="1"/>
</dbReference>
<dbReference type="Pfam" id="PF03330">
    <property type="entry name" value="DPBB_1"/>
    <property type="match status" value="1"/>
</dbReference>
<keyword evidence="2" id="KW-0732">Signal</keyword>
<evidence type="ECO:0000313" key="5">
    <source>
        <dbReference type="Proteomes" id="UP001642540"/>
    </source>
</evidence>
<keyword evidence="5" id="KW-1185">Reference proteome</keyword>
<evidence type="ECO:0000256" key="2">
    <source>
        <dbReference type="SAM" id="SignalP"/>
    </source>
</evidence>
<dbReference type="Gene3D" id="2.40.40.10">
    <property type="entry name" value="RlpA-like domain"/>
    <property type="match status" value="1"/>
</dbReference>
<protein>
    <recommendedName>
        <fullName evidence="3">RlpA-like protein double-psi beta-barrel domain-containing protein</fullName>
    </recommendedName>
</protein>
<evidence type="ECO:0000313" key="4">
    <source>
        <dbReference type="EMBL" id="CAL8128793.1"/>
    </source>
</evidence>
<dbReference type="EMBL" id="CAXLJM020000075">
    <property type="protein sequence ID" value="CAL8128793.1"/>
    <property type="molecule type" value="Genomic_DNA"/>
</dbReference>
<dbReference type="InterPro" id="IPR036908">
    <property type="entry name" value="RlpA-like_sf"/>
</dbReference>
<dbReference type="InterPro" id="IPR009009">
    <property type="entry name" value="RlpA-like_DPBB"/>
</dbReference>
<feature type="compositionally biased region" description="Gly residues" evidence="1">
    <location>
        <begin position="82"/>
        <end position="91"/>
    </location>
</feature>
<feature type="region of interest" description="Disordered" evidence="1">
    <location>
        <begin position="68"/>
        <end position="96"/>
    </location>
</feature>
<dbReference type="Proteomes" id="UP001642540">
    <property type="component" value="Unassembled WGS sequence"/>
</dbReference>
<feature type="chain" id="PRO_5047160864" description="RlpA-like protein double-psi beta-barrel domain-containing protein" evidence="2">
    <location>
        <begin position="21"/>
        <end position="185"/>
    </location>
</feature>
<dbReference type="PANTHER" id="PTHR34183">
    <property type="entry name" value="ENDOLYTIC PEPTIDOGLYCAN TRANSGLYCOSYLASE RLPA"/>
    <property type="match status" value="1"/>
</dbReference>
<accession>A0ABP1RIG4</accession>
<gene>
    <name evidence="4" type="ORF">ODALV1_LOCUS22558</name>
</gene>
<evidence type="ECO:0000259" key="3">
    <source>
        <dbReference type="Pfam" id="PF03330"/>
    </source>
</evidence>
<name>A0ABP1RIG4_9HEXA</name>
<reference evidence="4 5" key="1">
    <citation type="submission" date="2024-08" db="EMBL/GenBank/DDBJ databases">
        <authorList>
            <person name="Cucini C."/>
            <person name="Frati F."/>
        </authorList>
    </citation>
    <scope>NUCLEOTIDE SEQUENCE [LARGE SCALE GENOMIC DNA]</scope>
</reference>
<feature type="domain" description="RlpA-like protein double-psi beta-barrel" evidence="3">
    <location>
        <begin position="91"/>
        <end position="182"/>
    </location>
</feature>
<comment type="caution">
    <text evidence="4">The sequence shown here is derived from an EMBL/GenBank/DDBJ whole genome shotgun (WGS) entry which is preliminary data.</text>
</comment>
<dbReference type="CDD" id="cd22268">
    <property type="entry name" value="DPBB_RlpA-like"/>
    <property type="match status" value="1"/>
</dbReference>
<sequence length="185" mass="20154">MKVAAAILFVLGVVVTSTWGQDCWWTGCQPEDWATRGCAQYNRVERGRRECRDNRGVTGNEYQCCAGEGGGGNPPAPPQPPSGGGRPGGESGECSWYGAEGEIPPGHVGPCDTVFDRFAMEVAHKTLPCGTRLRVRNKRNGKTVDVKVSDRGPFVQGRILDLTYEAFGRVEDRDRGVFPCDYTIL</sequence>
<dbReference type="SUPFAM" id="SSF50685">
    <property type="entry name" value="Barwin-like endoglucanases"/>
    <property type="match status" value="1"/>
</dbReference>
<organism evidence="4 5">
    <name type="scientific">Orchesella dallaii</name>
    <dbReference type="NCBI Taxonomy" id="48710"/>
    <lineage>
        <taxon>Eukaryota</taxon>
        <taxon>Metazoa</taxon>
        <taxon>Ecdysozoa</taxon>
        <taxon>Arthropoda</taxon>
        <taxon>Hexapoda</taxon>
        <taxon>Collembola</taxon>
        <taxon>Entomobryomorpha</taxon>
        <taxon>Entomobryoidea</taxon>
        <taxon>Orchesellidae</taxon>
        <taxon>Orchesellinae</taxon>
        <taxon>Orchesella</taxon>
    </lineage>
</organism>
<evidence type="ECO:0000256" key="1">
    <source>
        <dbReference type="SAM" id="MobiDB-lite"/>
    </source>
</evidence>
<proteinExistence type="predicted"/>